<comment type="cofactor">
    <cofactor evidence="1 7">
        <name>Ca(2+)</name>
        <dbReference type="ChEBI" id="CHEBI:29108"/>
    </cofactor>
</comment>
<sequence length="621" mass="68752">MLPLRRRIVLPLAMLLSLFVLLLLKSDNTTPGFWKQLGKQDAGSSRPYSKPVITDPTVLNDDSYFWRKRPTRHPVASLRSFPTGKPLALPKVQASFPKENASDKQLRLQRQKAVETAFMRCWTSYSKHAWLQDELTPLSGGARNPFGGWAATLVDSLDTLHIMGLHGEFERAAAAAANISFETSSLEQVNVFETTIRYLGGFLAAYDLSGDPRLLKKAREAGDMLYAAFDTPNRMPVTRWDFGKAAAGGPQEAADWALVAEIGSLCVEFTRLSLATGDARWFDASERITDALRAQQGRTQLPGLWPISVNPRDGVFTADNTFSLGAMADSVFEYLPKMAALAGGLLPHYRAMYEDAMATAIRHNFWRPMVPDEADILISSSVHTARDGATGAFTPSVERVGQHLVCFAGGMLALGGRLFRKPEHMEYAKKLVDGCVWTYRAVPSGMMPETFAMAPCPPPSSSATDDRACPWDEAAWKRAVLREAGAGEDADADDFASRADAVIRERRLPRGFTAIPDARYILRPEAIESVFVLYRTTGDRALLDTAWDMFSAIQRHTETAYANAALADVTGATPPQTDSMESFWMGETLKYFYLMFSEPNLVSLDEWVFNTEAHPLRRLVP</sequence>
<comment type="pathway">
    <text evidence="2">Protein modification; protein glycosylation.</text>
</comment>
<dbReference type="AlphaFoldDB" id="A0AAW0R6K5"/>
<feature type="chain" id="PRO_5043855638" description="alpha-1,2-Mannosidase" evidence="10">
    <location>
        <begin position="27"/>
        <end position="621"/>
    </location>
</feature>
<evidence type="ECO:0000256" key="1">
    <source>
        <dbReference type="ARBA" id="ARBA00001913"/>
    </source>
</evidence>
<dbReference type="GO" id="GO:0016020">
    <property type="term" value="C:membrane"/>
    <property type="evidence" value="ECO:0007669"/>
    <property type="project" value="InterPro"/>
</dbReference>
<evidence type="ECO:0000256" key="2">
    <source>
        <dbReference type="ARBA" id="ARBA00004922"/>
    </source>
</evidence>
<feature type="active site" description="Proton donor" evidence="6">
    <location>
        <position position="193"/>
    </location>
</feature>
<feature type="disulfide bond" evidence="8">
    <location>
        <begin position="406"/>
        <end position="435"/>
    </location>
</feature>
<dbReference type="GO" id="GO:0005783">
    <property type="term" value="C:endoplasmic reticulum"/>
    <property type="evidence" value="ECO:0007669"/>
    <property type="project" value="TreeGrafter"/>
</dbReference>
<keyword evidence="12" id="KW-1185">Reference proteome</keyword>
<evidence type="ECO:0000256" key="9">
    <source>
        <dbReference type="RuleBase" id="RU361193"/>
    </source>
</evidence>
<dbReference type="InterPro" id="IPR050749">
    <property type="entry name" value="Glycosyl_Hydrolase_47"/>
</dbReference>
<name>A0AAW0R6K5_9PEZI</name>
<keyword evidence="10" id="KW-0732">Signal</keyword>
<dbReference type="InterPro" id="IPR012341">
    <property type="entry name" value="6hp_glycosidase-like_sf"/>
</dbReference>
<dbReference type="Pfam" id="PF01532">
    <property type="entry name" value="Glyco_hydro_47"/>
    <property type="match status" value="1"/>
</dbReference>
<reference evidence="11 12" key="1">
    <citation type="submission" date="2023-01" db="EMBL/GenBank/DDBJ databases">
        <title>Analysis of 21 Apiospora genomes using comparative genomics revels a genus with tremendous synthesis potential of carbohydrate active enzymes and secondary metabolites.</title>
        <authorList>
            <person name="Sorensen T."/>
        </authorList>
    </citation>
    <scope>NUCLEOTIDE SEQUENCE [LARGE SCALE GENOMIC DNA]</scope>
    <source>
        <strain evidence="11 12">CBS 117206</strain>
    </source>
</reference>
<dbReference type="PANTHER" id="PTHR11742:SF89">
    <property type="entry name" value="ALPHA-1,2-MANNOSIDASE"/>
    <property type="match status" value="1"/>
</dbReference>
<protein>
    <recommendedName>
        <fullName evidence="9">alpha-1,2-Mannosidase</fullName>
        <ecNumber evidence="9">3.2.1.-</ecNumber>
    </recommendedName>
</protein>
<feature type="signal peptide" evidence="10">
    <location>
        <begin position="1"/>
        <end position="26"/>
    </location>
</feature>
<comment type="caution">
    <text evidence="11">The sequence shown here is derived from an EMBL/GenBank/DDBJ whole genome shotgun (WGS) entry which is preliminary data.</text>
</comment>
<organism evidence="11 12">
    <name type="scientific">Apiospora kogelbergensis</name>
    <dbReference type="NCBI Taxonomy" id="1337665"/>
    <lineage>
        <taxon>Eukaryota</taxon>
        <taxon>Fungi</taxon>
        <taxon>Dikarya</taxon>
        <taxon>Ascomycota</taxon>
        <taxon>Pezizomycotina</taxon>
        <taxon>Sordariomycetes</taxon>
        <taxon>Xylariomycetidae</taxon>
        <taxon>Amphisphaeriales</taxon>
        <taxon>Apiosporaceae</taxon>
        <taxon>Apiospora</taxon>
    </lineage>
</organism>
<feature type="active site" evidence="6">
    <location>
        <position position="329"/>
    </location>
</feature>
<evidence type="ECO:0000256" key="5">
    <source>
        <dbReference type="ARBA" id="ARBA00023157"/>
    </source>
</evidence>
<dbReference type="EMBL" id="JAQQWP010000002">
    <property type="protein sequence ID" value="KAK8129418.1"/>
    <property type="molecule type" value="Genomic_DNA"/>
</dbReference>
<dbReference type="GO" id="GO:0005509">
    <property type="term" value="F:calcium ion binding"/>
    <property type="evidence" value="ECO:0007669"/>
    <property type="project" value="InterPro"/>
</dbReference>
<dbReference type="GO" id="GO:0036503">
    <property type="term" value="P:ERAD pathway"/>
    <property type="evidence" value="ECO:0007669"/>
    <property type="project" value="UniProtKB-ARBA"/>
</dbReference>
<dbReference type="GO" id="GO:0004571">
    <property type="term" value="F:mannosyl-oligosaccharide 1,2-alpha-mannosidase activity"/>
    <property type="evidence" value="ECO:0007669"/>
    <property type="project" value="InterPro"/>
</dbReference>
<keyword evidence="7" id="KW-0479">Metal-binding</keyword>
<feature type="active site" evidence="6">
    <location>
        <position position="525"/>
    </location>
</feature>
<keyword evidence="9" id="KW-0326">Glycosidase</keyword>
<keyword evidence="4 9" id="KW-0378">Hydrolase</keyword>
<evidence type="ECO:0000256" key="6">
    <source>
        <dbReference type="PIRSR" id="PIRSR601382-1"/>
    </source>
</evidence>
<evidence type="ECO:0000256" key="4">
    <source>
        <dbReference type="ARBA" id="ARBA00022801"/>
    </source>
</evidence>
<dbReference type="InterPro" id="IPR001382">
    <property type="entry name" value="Glyco_hydro_47"/>
</dbReference>
<proteinExistence type="inferred from homology"/>
<dbReference type="Gene3D" id="1.50.10.10">
    <property type="match status" value="1"/>
</dbReference>
<keyword evidence="7" id="KW-0106">Calcium</keyword>
<evidence type="ECO:0000256" key="8">
    <source>
        <dbReference type="PIRSR" id="PIRSR601382-3"/>
    </source>
</evidence>
<dbReference type="EC" id="3.2.1.-" evidence="9"/>
<dbReference type="FunFam" id="1.50.10.10:FF:000037">
    <property type="entry name" value="alpha-1,2-Mannosidase"/>
    <property type="match status" value="1"/>
</dbReference>
<accession>A0AAW0R6K5</accession>
<feature type="binding site" evidence="7">
    <location>
        <position position="611"/>
    </location>
    <ligand>
        <name>Ca(2+)</name>
        <dbReference type="ChEBI" id="CHEBI:29108"/>
    </ligand>
</feature>
<evidence type="ECO:0000313" key="11">
    <source>
        <dbReference type="EMBL" id="KAK8129418.1"/>
    </source>
</evidence>
<feature type="active site" description="Proton donor" evidence="6">
    <location>
        <position position="449"/>
    </location>
</feature>
<comment type="similarity">
    <text evidence="3 9">Belongs to the glycosyl hydrolase 47 family.</text>
</comment>
<evidence type="ECO:0000313" key="12">
    <source>
        <dbReference type="Proteomes" id="UP001392437"/>
    </source>
</evidence>
<evidence type="ECO:0000256" key="7">
    <source>
        <dbReference type="PIRSR" id="PIRSR601382-2"/>
    </source>
</evidence>
<keyword evidence="5 8" id="KW-1015">Disulfide bond</keyword>
<dbReference type="Proteomes" id="UP001392437">
    <property type="component" value="Unassembled WGS sequence"/>
</dbReference>
<dbReference type="PANTHER" id="PTHR11742">
    <property type="entry name" value="MANNOSYL-OLIGOSACCHARIDE ALPHA-1,2-MANNOSIDASE-RELATED"/>
    <property type="match status" value="1"/>
</dbReference>
<dbReference type="SUPFAM" id="SSF48225">
    <property type="entry name" value="Seven-hairpin glycosidases"/>
    <property type="match status" value="1"/>
</dbReference>
<dbReference type="GO" id="GO:0005975">
    <property type="term" value="P:carbohydrate metabolic process"/>
    <property type="evidence" value="ECO:0007669"/>
    <property type="project" value="InterPro"/>
</dbReference>
<dbReference type="PRINTS" id="PR00747">
    <property type="entry name" value="GLYHDRLASE47"/>
</dbReference>
<dbReference type="InterPro" id="IPR036026">
    <property type="entry name" value="Seven-hairpin_glycosidases"/>
</dbReference>
<gene>
    <name evidence="11" type="ORF">PG999_001798</name>
</gene>
<evidence type="ECO:0000256" key="3">
    <source>
        <dbReference type="ARBA" id="ARBA00007658"/>
    </source>
</evidence>
<evidence type="ECO:0000256" key="10">
    <source>
        <dbReference type="SAM" id="SignalP"/>
    </source>
</evidence>